<keyword evidence="1" id="KW-0813">Transport</keyword>
<evidence type="ECO:0000313" key="5">
    <source>
        <dbReference type="EMBL" id="KAJ1969344.1"/>
    </source>
</evidence>
<gene>
    <name evidence="5" type="primary">GEF1_3</name>
    <name evidence="5" type="ORF">H4R34_006173</name>
</gene>
<dbReference type="AlphaFoldDB" id="A0A9W8E9D7"/>
<reference evidence="5" key="1">
    <citation type="submission" date="2022-07" db="EMBL/GenBank/DDBJ databases">
        <title>Phylogenomic reconstructions and comparative analyses of Kickxellomycotina fungi.</title>
        <authorList>
            <person name="Reynolds N.K."/>
            <person name="Stajich J.E."/>
            <person name="Barry K."/>
            <person name="Grigoriev I.V."/>
            <person name="Crous P."/>
            <person name="Smith M.E."/>
        </authorList>
    </citation>
    <scope>NUCLEOTIDE SEQUENCE</scope>
    <source>
        <strain evidence="5">RSA 567</strain>
    </source>
</reference>
<evidence type="ECO:0000256" key="2">
    <source>
        <dbReference type="PROSITE-ProRule" id="PRU00703"/>
    </source>
</evidence>
<dbReference type="PANTHER" id="PTHR45711:SF9">
    <property type="entry name" value="ANION_PROTON EXCHANGE TRANSPORTER GEF1"/>
    <property type="match status" value="1"/>
</dbReference>
<evidence type="ECO:0000259" key="4">
    <source>
        <dbReference type="PROSITE" id="PS51371"/>
    </source>
</evidence>
<protein>
    <submittedName>
        <fullName evidence="5">Glycerol ethanol, ferric requiring protein</fullName>
    </submittedName>
</protein>
<evidence type="ECO:0000256" key="1">
    <source>
        <dbReference type="ARBA" id="ARBA00023065"/>
    </source>
</evidence>
<dbReference type="Pfam" id="PF00571">
    <property type="entry name" value="CBS"/>
    <property type="match status" value="1"/>
</dbReference>
<keyword evidence="6" id="KW-1185">Reference proteome</keyword>
<dbReference type="GO" id="GO:0005769">
    <property type="term" value="C:early endosome"/>
    <property type="evidence" value="ECO:0007669"/>
    <property type="project" value="TreeGrafter"/>
</dbReference>
<dbReference type="Proteomes" id="UP001151582">
    <property type="component" value="Unassembled WGS sequence"/>
</dbReference>
<dbReference type="CDD" id="cd04591">
    <property type="entry name" value="CBS_pair_voltage-gated_CLC_euk_bac"/>
    <property type="match status" value="1"/>
</dbReference>
<feature type="domain" description="CBS" evidence="4">
    <location>
        <begin position="119"/>
        <end position="174"/>
    </location>
</feature>
<dbReference type="GO" id="GO:0005886">
    <property type="term" value="C:plasma membrane"/>
    <property type="evidence" value="ECO:0007669"/>
    <property type="project" value="TreeGrafter"/>
</dbReference>
<evidence type="ECO:0000313" key="6">
    <source>
        <dbReference type="Proteomes" id="UP001151582"/>
    </source>
</evidence>
<organism evidence="5 6">
    <name type="scientific">Dimargaris verticillata</name>
    <dbReference type="NCBI Taxonomy" id="2761393"/>
    <lineage>
        <taxon>Eukaryota</taxon>
        <taxon>Fungi</taxon>
        <taxon>Fungi incertae sedis</taxon>
        <taxon>Zoopagomycota</taxon>
        <taxon>Kickxellomycotina</taxon>
        <taxon>Dimargaritomycetes</taxon>
        <taxon>Dimargaritales</taxon>
        <taxon>Dimargaritaceae</taxon>
        <taxon>Dimargaris</taxon>
    </lineage>
</organism>
<dbReference type="Gene3D" id="3.10.580.20">
    <property type="match status" value="1"/>
</dbReference>
<keyword evidence="2" id="KW-0129">CBS domain</keyword>
<dbReference type="InterPro" id="IPR000644">
    <property type="entry name" value="CBS_dom"/>
</dbReference>
<dbReference type="PANTHER" id="PTHR45711">
    <property type="entry name" value="CHLORIDE CHANNEL PROTEIN"/>
    <property type="match status" value="1"/>
</dbReference>
<dbReference type="SMART" id="SM00116">
    <property type="entry name" value="CBS"/>
    <property type="match status" value="2"/>
</dbReference>
<dbReference type="OrthoDB" id="2434405at2759"/>
<dbReference type="SUPFAM" id="SSF54631">
    <property type="entry name" value="CBS-domain pair"/>
    <property type="match status" value="1"/>
</dbReference>
<keyword evidence="1" id="KW-0406">Ion transport</keyword>
<name>A0A9W8E9D7_9FUNG</name>
<dbReference type="GO" id="GO:0005794">
    <property type="term" value="C:Golgi apparatus"/>
    <property type="evidence" value="ECO:0007669"/>
    <property type="project" value="TreeGrafter"/>
</dbReference>
<evidence type="ECO:0000256" key="3">
    <source>
        <dbReference type="SAM" id="MobiDB-lite"/>
    </source>
</evidence>
<dbReference type="GO" id="GO:0005247">
    <property type="term" value="F:voltage-gated chloride channel activity"/>
    <property type="evidence" value="ECO:0007669"/>
    <property type="project" value="TreeGrafter"/>
</dbReference>
<dbReference type="EMBL" id="JANBQB010001956">
    <property type="protein sequence ID" value="KAJ1969344.1"/>
    <property type="molecule type" value="Genomic_DNA"/>
</dbReference>
<proteinExistence type="predicted"/>
<dbReference type="PROSITE" id="PS51371">
    <property type="entry name" value="CBS"/>
    <property type="match status" value="1"/>
</dbReference>
<dbReference type="InterPro" id="IPR046342">
    <property type="entry name" value="CBS_dom_sf"/>
</dbReference>
<accession>A0A9W8E9D7</accession>
<dbReference type="Gene3D" id="3.90.1280.20">
    <property type="match status" value="1"/>
</dbReference>
<feature type="non-terminal residue" evidence="5">
    <location>
        <position position="1"/>
    </location>
</feature>
<feature type="region of interest" description="Disordered" evidence="3">
    <location>
        <begin position="179"/>
        <end position="210"/>
    </location>
</feature>
<comment type="caution">
    <text evidence="5">The sequence shown here is derived from an EMBL/GenBank/DDBJ whole genome shotgun (WGS) entry which is preliminary data.</text>
</comment>
<sequence length="210" mass="23667">EEHLFNRPISTVMVRDPVVFTVRGMRLDQIECLLARSEIKTFPIVDSHTDRHIQGCINRAELHYAIRKAKQLHGIQENAHCYFESLGVTPVALTSSNSASSSTNPSYSSPSSIDFGAWVNYTPFTVDPRLPTETVLEMFKKLGPRIILIEHHGQLRGIVTRKDVLRALHQPTFVSKQDYFGPEDEQGLAVSEPTAPEPDMEMGTVTRRRP</sequence>